<dbReference type="Pfam" id="PF21743">
    <property type="entry name" value="PTM_DIR17_Tudor"/>
    <property type="match status" value="1"/>
</dbReference>
<dbReference type="InterPro" id="IPR013083">
    <property type="entry name" value="Znf_RING/FYVE/PHD"/>
</dbReference>
<dbReference type="SMART" id="SM00571">
    <property type="entry name" value="DDT"/>
    <property type="match status" value="1"/>
</dbReference>
<feature type="domain" description="PHD-type" evidence="8">
    <location>
        <begin position="626"/>
        <end position="673"/>
    </location>
</feature>
<dbReference type="PANTHER" id="PTHR46508:SF5">
    <property type="entry name" value="PHD-FINGER AND DNA BINDING DOMAIN-CONTAINING PROTEIN"/>
    <property type="match status" value="1"/>
</dbReference>
<gene>
    <name evidence="10" type="ORF">ILEXP_LOCUS54673</name>
</gene>
<accession>A0ABC8UTF3</accession>
<sequence>MEFVGRTVKKKFIGFGIFSGTVKSYDSSTGFFQVVYEDGDSEELELSEINPLLDGEVVDQSGMFDLSIKCNKRRRVGDPGNNSENLASKIGPNGEIKRENELGRNETVLANGNLNGNDGVDLNHGLNLNEVLNLNDGLLDLNDVVILNDGFDLNLNEELNLNDVAKEKYGLNLNDEVNVNDGVNLDVKRSEFIDLNLDVIEDSNGSLIEGDSVGGTQKKEHCFDLNLDAECEGQLKENNFYRMDESQILGYNANGAFEGVYVEDVKETSVKIFSGLIENVLGDGSQKEAGSLKRDALDASYVIDGGSSETPLKGLSDAGAAASDGYPVNLGSFSKGRRGRKRRMLVDSVNSSTETVLRRSTRRGRATFSAEDHVSSAVISNVIEDPSSSPVVSPVSDEKPAVSGRGESEGCSVLPPKPQLPPSSENLNMEDIPILDLFSVYSFLRSFSTSLFLSPFTLEDFVAAVNCKDPNSLFDYIHISLLQTLRKHLDSLSDESSQSASSCLRGLNWDLLDLITWPIFMIEYLLHGSELNPGFDLCRLKLSGNDYYKQPAAIKIEMLRRLSDDVIEVDAIRSELNRRTLTTEPNIDVDRNTKFETSRKSRAVMGGSGDSCLAEGEVDETKDGNSDECCLCKMDGSLLCCDGCPAAFHSRCIGVASSLLPDGDWYCPECVIDRDRPWMKIGMSIRGAELLGIDPYGRLYFSSCGYLLVCAVEVLICHQMEQCKPSNMTTGCFPSGILLLKVTSAGSEIELINTAKFGDSSLPLLVSDSCDTGYSFHYYHTNDVPVVIEALQPSNVLYSTILSAIFKHWDVSNTNNGAKRGLDSRNVTICSDFLVKGQMPANPMPSRLLEASEFCMKDEIVNTGKPEEKSLISVHPSNGGCEVSELIHFNPVNVNHSMTMESLLASSQGSADISQAISGMKNIQKDGLECLDNSAGMSNDSEIPGKPVCVGDSPLASSNLEVEQGKSIQSATQGGTSSTITTRGNMSQGQSGASYVNYYVFARTASSVAEEFTRKSSGKISKETARSIEDIISGQLKTISDIPTEFCWPNINKINADARKEKCGWCFSCRFPDEQRECLFVMNDSGPVVESFTSEVLGIRSRKNWKGHLIDVMCHILCIEDRLQGLLLGPWLNPHYSKLWRKSVLKASGIASMKHLLLTVSMFHFLLLLT</sequence>
<feature type="domain" description="DDT" evidence="9">
    <location>
        <begin position="431"/>
        <end position="491"/>
    </location>
</feature>
<dbReference type="GO" id="GO:0005634">
    <property type="term" value="C:nucleus"/>
    <property type="evidence" value="ECO:0007669"/>
    <property type="project" value="UniProtKB-SubCell"/>
</dbReference>
<comment type="subcellular location">
    <subcellularLocation>
        <location evidence="1">Nucleus</location>
    </subcellularLocation>
</comment>
<dbReference type="InterPro" id="IPR019786">
    <property type="entry name" value="Zinc_finger_PHD-type_CS"/>
</dbReference>
<feature type="compositionally biased region" description="Low complexity" evidence="7">
    <location>
        <begin position="386"/>
        <end position="395"/>
    </location>
</feature>
<reference evidence="10 11" key="1">
    <citation type="submission" date="2024-02" db="EMBL/GenBank/DDBJ databases">
        <authorList>
            <person name="Vignale AGUSTIN F."/>
            <person name="Sosa J E."/>
            <person name="Modenutti C."/>
        </authorList>
    </citation>
    <scope>NUCLEOTIDE SEQUENCE [LARGE SCALE GENOMIC DNA]</scope>
</reference>
<evidence type="ECO:0000256" key="3">
    <source>
        <dbReference type="ARBA" id="ARBA00022771"/>
    </source>
</evidence>
<name>A0ABC8UTF3_9AQUA</name>
<evidence type="ECO:0000313" key="10">
    <source>
        <dbReference type="EMBL" id="CAK9184355.1"/>
    </source>
</evidence>
<dbReference type="CDD" id="cd15532">
    <property type="entry name" value="PHD2_CHD_II"/>
    <property type="match status" value="1"/>
</dbReference>
<dbReference type="AlphaFoldDB" id="A0ABC8UTF3"/>
<evidence type="ECO:0000256" key="7">
    <source>
        <dbReference type="SAM" id="MobiDB-lite"/>
    </source>
</evidence>
<dbReference type="Pfam" id="PF02791">
    <property type="entry name" value="DDT"/>
    <property type="match status" value="1"/>
</dbReference>
<dbReference type="PROSITE" id="PS50827">
    <property type="entry name" value="DDT"/>
    <property type="match status" value="1"/>
</dbReference>
<dbReference type="Proteomes" id="UP001642360">
    <property type="component" value="Unassembled WGS sequence"/>
</dbReference>
<organism evidence="10 11">
    <name type="scientific">Ilex paraguariensis</name>
    <name type="common">yerba mate</name>
    <dbReference type="NCBI Taxonomy" id="185542"/>
    <lineage>
        <taxon>Eukaryota</taxon>
        <taxon>Viridiplantae</taxon>
        <taxon>Streptophyta</taxon>
        <taxon>Embryophyta</taxon>
        <taxon>Tracheophyta</taxon>
        <taxon>Spermatophyta</taxon>
        <taxon>Magnoliopsida</taxon>
        <taxon>eudicotyledons</taxon>
        <taxon>Gunneridae</taxon>
        <taxon>Pentapetalae</taxon>
        <taxon>asterids</taxon>
        <taxon>campanulids</taxon>
        <taxon>Aquifoliales</taxon>
        <taxon>Aquifoliaceae</taxon>
        <taxon>Ilex</taxon>
    </lineage>
</organism>
<keyword evidence="2" id="KW-0479">Metal-binding</keyword>
<dbReference type="CDD" id="cd20401">
    <property type="entry name" value="Tudor_AtPTM-like"/>
    <property type="match status" value="1"/>
</dbReference>
<keyword evidence="11" id="KW-1185">Reference proteome</keyword>
<dbReference type="SMART" id="SM00249">
    <property type="entry name" value="PHD"/>
    <property type="match status" value="1"/>
</dbReference>
<keyword evidence="5" id="KW-0539">Nucleus</keyword>
<dbReference type="Pfam" id="PF00628">
    <property type="entry name" value="PHD"/>
    <property type="match status" value="1"/>
</dbReference>
<evidence type="ECO:0000256" key="2">
    <source>
        <dbReference type="ARBA" id="ARBA00022723"/>
    </source>
</evidence>
<evidence type="ECO:0008006" key="12">
    <source>
        <dbReference type="Google" id="ProtNLM"/>
    </source>
</evidence>
<evidence type="ECO:0000313" key="11">
    <source>
        <dbReference type="Proteomes" id="UP001642360"/>
    </source>
</evidence>
<dbReference type="PROSITE" id="PS01359">
    <property type="entry name" value="ZF_PHD_1"/>
    <property type="match status" value="1"/>
</dbReference>
<feature type="region of interest" description="Disordered" evidence="7">
    <location>
        <begin position="967"/>
        <end position="990"/>
    </location>
</feature>
<comment type="caution">
    <text evidence="10">The sequence shown here is derived from an EMBL/GenBank/DDBJ whole genome shotgun (WGS) entry which is preliminary data.</text>
</comment>
<dbReference type="InterPro" id="IPR001965">
    <property type="entry name" value="Znf_PHD"/>
</dbReference>
<dbReference type="Gene3D" id="3.30.40.10">
    <property type="entry name" value="Zinc/RING finger domain, C3HC4 (zinc finger)"/>
    <property type="match status" value="1"/>
</dbReference>
<evidence type="ECO:0000256" key="6">
    <source>
        <dbReference type="PROSITE-ProRule" id="PRU00146"/>
    </source>
</evidence>
<dbReference type="InterPro" id="IPR011011">
    <property type="entry name" value="Znf_FYVE_PHD"/>
</dbReference>
<evidence type="ECO:0000256" key="4">
    <source>
        <dbReference type="ARBA" id="ARBA00022833"/>
    </source>
</evidence>
<protein>
    <recommendedName>
        <fullName evidence="12">DDT domain-containing protein PTM</fullName>
    </recommendedName>
</protein>
<keyword evidence="4" id="KW-0862">Zinc</keyword>
<dbReference type="GO" id="GO:0008270">
    <property type="term" value="F:zinc ion binding"/>
    <property type="evidence" value="ECO:0007669"/>
    <property type="project" value="UniProtKB-KW"/>
</dbReference>
<dbReference type="PANTHER" id="PTHR46508">
    <property type="entry name" value="PHD FINGER FAMILY PROTEIN"/>
    <property type="match status" value="1"/>
</dbReference>
<evidence type="ECO:0000256" key="1">
    <source>
        <dbReference type="ARBA" id="ARBA00004123"/>
    </source>
</evidence>
<feature type="region of interest" description="Disordered" evidence="7">
    <location>
        <begin position="386"/>
        <end position="425"/>
    </location>
</feature>
<keyword evidence="3 6" id="KW-0863">Zinc-finger</keyword>
<evidence type="ECO:0000256" key="5">
    <source>
        <dbReference type="ARBA" id="ARBA00023242"/>
    </source>
</evidence>
<evidence type="ECO:0000259" key="8">
    <source>
        <dbReference type="PROSITE" id="PS50016"/>
    </source>
</evidence>
<dbReference type="SUPFAM" id="SSF57903">
    <property type="entry name" value="FYVE/PHD zinc finger"/>
    <property type="match status" value="1"/>
</dbReference>
<feature type="region of interest" description="Disordered" evidence="7">
    <location>
        <begin position="75"/>
        <end position="98"/>
    </location>
</feature>
<evidence type="ECO:0000259" key="9">
    <source>
        <dbReference type="PROSITE" id="PS50827"/>
    </source>
</evidence>
<dbReference type="EMBL" id="CAUOFW020008946">
    <property type="protein sequence ID" value="CAK9184355.1"/>
    <property type="molecule type" value="Genomic_DNA"/>
</dbReference>
<dbReference type="PROSITE" id="PS50016">
    <property type="entry name" value="ZF_PHD_2"/>
    <property type="match status" value="1"/>
</dbReference>
<dbReference type="InterPro" id="IPR018501">
    <property type="entry name" value="DDT_dom"/>
</dbReference>
<proteinExistence type="predicted"/>
<dbReference type="InterPro" id="IPR019787">
    <property type="entry name" value="Znf_PHD-finger"/>
</dbReference>
<dbReference type="InterPro" id="IPR047365">
    <property type="entry name" value="Tudor_AtPTM-like"/>
</dbReference>